<feature type="domain" description="Putative beta-lactamase-inhibitor-like PepSY-like" evidence="2">
    <location>
        <begin position="62"/>
        <end position="143"/>
    </location>
</feature>
<evidence type="ECO:0000256" key="1">
    <source>
        <dbReference type="SAM" id="SignalP"/>
    </source>
</evidence>
<keyword evidence="4" id="KW-1185">Reference proteome</keyword>
<keyword evidence="1" id="KW-0732">Signal</keyword>
<dbReference type="InterPro" id="IPR021533">
    <property type="entry name" value="PepSY-like"/>
</dbReference>
<sequence>MKSLLKITLSVLLLFMITAASAQDKAISFTKLPAKAQAFVKKHFSEKEVVKVSMDTEYLFKKEYELTLKSGSNIEFDADGVWKKVEMKKSAVPAILIPANISQYIHKSFPNTFVKGIKKNRNGYDVEISNGLDLEFSNEGKFIRIDD</sequence>
<evidence type="ECO:0000313" key="3">
    <source>
        <dbReference type="EMBL" id="PRD48400.1"/>
    </source>
</evidence>
<dbReference type="AlphaFoldDB" id="A0A2S9J6L9"/>
<dbReference type="EMBL" id="PVBQ01000003">
    <property type="protein sequence ID" value="PRD48400.1"/>
    <property type="molecule type" value="Genomic_DNA"/>
</dbReference>
<protein>
    <recommendedName>
        <fullName evidence="2">Putative beta-lactamase-inhibitor-like PepSY-like domain-containing protein</fullName>
    </recommendedName>
</protein>
<dbReference type="Gene3D" id="3.40.1420.30">
    <property type="match status" value="1"/>
</dbReference>
<dbReference type="Pfam" id="PF11396">
    <property type="entry name" value="PepSY_like"/>
    <property type="match status" value="1"/>
</dbReference>
<feature type="chain" id="PRO_5015485103" description="Putative beta-lactamase-inhibitor-like PepSY-like domain-containing protein" evidence="1">
    <location>
        <begin position="23"/>
        <end position="147"/>
    </location>
</feature>
<reference evidence="3 4" key="1">
    <citation type="submission" date="2018-02" db="EMBL/GenBank/DDBJ databases">
        <title>The draft genome of Sphingobacterium sp. 5JN-11.</title>
        <authorList>
            <person name="Liu L."/>
            <person name="Li L."/>
            <person name="Liang L."/>
            <person name="Zhang X."/>
            <person name="Wang T."/>
        </authorList>
    </citation>
    <scope>NUCLEOTIDE SEQUENCE [LARGE SCALE GENOMIC DNA]</scope>
    <source>
        <strain evidence="3 4">5JN-11</strain>
    </source>
</reference>
<proteinExistence type="predicted"/>
<evidence type="ECO:0000313" key="4">
    <source>
        <dbReference type="Proteomes" id="UP000239711"/>
    </source>
</evidence>
<dbReference type="RefSeq" id="WP_105715720.1">
    <property type="nucleotide sequence ID" value="NZ_PVBQ01000003.1"/>
</dbReference>
<accession>A0A2S9J6L9</accession>
<organism evidence="3 4">
    <name type="scientific">Sphingobacterium haloxyli</name>
    <dbReference type="NCBI Taxonomy" id="2100533"/>
    <lineage>
        <taxon>Bacteria</taxon>
        <taxon>Pseudomonadati</taxon>
        <taxon>Bacteroidota</taxon>
        <taxon>Sphingobacteriia</taxon>
        <taxon>Sphingobacteriales</taxon>
        <taxon>Sphingobacteriaceae</taxon>
        <taxon>Sphingobacterium</taxon>
    </lineage>
</organism>
<dbReference type="OrthoDB" id="710080at2"/>
<dbReference type="SUPFAM" id="SSF160574">
    <property type="entry name" value="BT0923-like"/>
    <property type="match status" value="1"/>
</dbReference>
<comment type="caution">
    <text evidence="3">The sequence shown here is derived from an EMBL/GenBank/DDBJ whole genome shotgun (WGS) entry which is preliminary data.</text>
</comment>
<dbReference type="Proteomes" id="UP000239711">
    <property type="component" value="Unassembled WGS sequence"/>
</dbReference>
<evidence type="ECO:0000259" key="2">
    <source>
        <dbReference type="Pfam" id="PF11396"/>
    </source>
</evidence>
<feature type="signal peptide" evidence="1">
    <location>
        <begin position="1"/>
        <end position="22"/>
    </location>
</feature>
<gene>
    <name evidence="3" type="ORF">C5745_04135</name>
</gene>
<name>A0A2S9J6L9_9SPHI</name>